<evidence type="ECO:0000313" key="2">
    <source>
        <dbReference type="EMBL" id="AWD32900.1"/>
    </source>
</evidence>
<keyword evidence="3" id="KW-1185">Reference proteome</keyword>
<reference evidence="2 3" key="1">
    <citation type="journal article" date="2018" name="Genome Biol. Evol.">
        <title>The Genome Sequence of "Candidatus Fokinia solitaria": Insights on Reductive Evolution in Rickettsiales.</title>
        <authorList>
            <person name="Floriano A.M."/>
            <person name="Castelli M."/>
            <person name="Krenek S."/>
            <person name="Berendonk T.U."/>
            <person name="Bazzocchi C."/>
            <person name="Petroni G."/>
            <person name="Sassera D."/>
        </authorList>
    </citation>
    <scope>NUCLEOTIDE SEQUENCE [LARGE SCALE GENOMIC DNA]</scope>
    <source>
        <strain evidence="2">Rio ETE_ALG 3VII</strain>
    </source>
</reference>
<dbReference type="Proteomes" id="UP000244519">
    <property type="component" value="Chromosome"/>
</dbReference>
<feature type="domain" description="COQ9 C-terminal" evidence="1">
    <location>
        <begin position="121"/>
        <end position="185"/>
    </location>
</feature>
<gene>
    <name evidence="2" type="ORF">Fsol_00089</name>
</gene>
<dbReference type="AlphaFoldDB" id="A0A2U8BRK5"/>
<dbReference type="InterPro" id="IPR013718">
    <property type="entry name" value="COQ9_C"/>
</dbReference>
<proteinExistence type="predicted"/>
<evidence type="ECO:0000259" key="1">
    <source>
        <dbReference type="Pfam" id="PF08511"/>
    </source>
</evidence>
<sequence>MYSFLVKRHRSEGNELMHKSFEISSKIGWNEDILEYLWSVMDAKWLAFYFTDSTISGYTKFLQLYLTTECLEDFPLQSNSITENIRAILYTICDTYLSLGEKRLPILNYATRIENKITTTATCYSQADIIWRKVRDTSSDINFYTKRLILSAILYTLLSSLSKETANQEECYQQIDRGLSKARTFGQYKSKIKTAFHI</sequence>
<organism evidence="2 3">
    <name type="scientific">Candidatus Fokinia solitaria</name>
    <dbReference type="NCBI Taxonomy" id="1802984"/>
    <lineage>
        <taxon>Bacteria</taxon>
        <taxon>Pseudomonadati</taxon>
        <taxon>Pseudomonadota</taxon>
        <taxon>Alphaproteobacteria</taxon>
        <taxon>Rickettsiales</taxon>
        <taxon>Candidatus Midichloriaceae</taxon>
        <taxon>Candidatus Fokinia</taxon>
    </lineage>
</organism>
<evidence type="ECO:0000313" key="3">
    <source>
        <dbReference type="Proteomes" id="UP000244519"/>
    </source>
</evidence>
<name>A0A2U8BRK5_9RICK</name>
<dbReference type="RefSeq" id="WP_108672948.1">
    <property type="nucleotide sequence ID" value="NZ_CP025989.1"/>
</dbReference>
<dbReference type="OrthoDB" id="7201143at2"/>
<dbReference type="Pfam" id="PF08511">
    <property type="entry name" value="COQ9"/>
    <property type="match status" value="1"/>
</dbReference>
<protein>
    <submittedName>
        <fullName evidence="2">COQ9</fullName>
    </submittedName>
</protein>
<accession>A0A2U8BRK5</accession>
<dbReference type="KEGG" id="fso:Fsol_00089"/>
<dbReference type="EMBL" id="CP025989">
    <property type="protein sequence ID" value="AWD32900.1"/>
    <property type="molecule type" value="Genomic_DNA"/>
</dbReference>